<proteinExistence type="predicted"/>
<keyword evidence="1" id="KW-0175">Coiled coil</keyword>
<evidence type="ECO:0000313" key="2">
    <source>
        <dbReference type="EMBL" id="GFA45290.1"/>
    </source>
</evidence>
<organism evidence="2">
    <name type="scientific">Tanacetum cinerariifolium</name>
    <name type="common">Dalmatian daisy</name>
    <name type="synonym">Chrysanthemum cinerariifolium</name>
    <dbReference type="NCBI Taxonomy" id="118510"/>
    <lineage>
        <taxon>Eukaryota</taxon>
        <taxon>Viridiplantae</taxon>
        <taxon>Streptophyta</taxon>
        <taxon>Embryophyta</taxon>
        <taxon>Tracheophyta</taxon>
        <taxon>Spermatophyta</taxon>
        <taxon>Magnoliopsida</taxon>
        <taxon>eudicotyledons</taxon>
        <taxon>Gunneridae</taxon>
        <taxon>Pentapetalae</taxon>
        <taxon>asterids</taxon>
        <taxon>campanulids</taxon>
        <taxon>Asterales</taxon>
        <taxon>Asteraceae</taxon>
        <taxon>Asteroideae</taxon>
        <taxon>Anthemideae</taxon>
        <taxon>Anthemidinae</taxon>
        <taxon>Tanacetum</taxon>
    </lineage>
</organism>
<name>A0A699JN18_TANCI</name>
<evidence type="ECO:0000256" key="1">
    <source>
        <dbReference type="SAM" id="Coils"/>
    </source>
</evidence>
<protein>
    <submittedName>
        <fullName evidence="2">Uncharacterized protein</fullName>
    </submittedName>
</protein>
<sequence>MVESDTPKKKKLQEQIDAQVARELEEQQEREDTRMNKQIARDAEVARIHAEEEIQGMIDSLDKSNETIAKYLQEYQEFASELPLEKKIELISDLVKYQEHYTKVHKFQSQQRKPMTKKQKREYYMIVIKSNLGWRFKDFKGMTFKEIEVKFADVWKQVEDFIPMGSKEESERLKRKGLNLEKEQVKKQKSSEEPPEIETTTKEFTEDKIKEIMQLVPVKDVYVKALQVKHPIIDWKVHSEGERSYW</sequence>
<feature type="coiled-coil region" evidence="1">
    <location>
        <begin position="9"/>
        <end position="81"/>
    </location>
</feature>
<comment type="caution">
    <text evidence="2">The sequence shown here is derived from an EMBL/GenBank/DDBJ whole genome shotgun (WGS) entry which is preliminary data.</text>
</comment>
<gene>
    <name evidence="2" type="ORF">Tci_617262</name>
</gene>
<dbReference type="EMBL" id="BKCJ010426638">
    <property type="protein sequence ID" value="GFA45290.1"/>
    <property type="molecule type" value="Genomic_DNA"/>
</dbReference>
<dbReference type="AlphaFoldDB" id="A0A699JN18"/>
<reference evidence="2" key="1">
    <citation type="journal article" date="2019" name="Sci. Rep.">
        <title>Draft genome of Tanacetum cinerariifolium, the natural source of mosquito coil.</title>
        <authorList>
            <person name="Yamashiro T."/>
            <person name="Shiraishi A."/>
            <person name="Satake H."/>
            <person name="Nakayama K."/>
        </authorList>
    </citation>
    <scope>NUCLEOTIDE SEQUENCE</scope>
</reference>
<accession>A0A699JN18</accession>